<sequence length="70" mass="7754">MQIALPATQGNAPGSVGEDLRQHDPIPPRFVVPEAEDLDYFLRRPRRPAQGIFKSLMPQDAAQLTGCHCQ</sequence>
<feature type="region of interest" description="Disordered" evidence="1">
    <location>
        <begin position="1"/>
        <end position="26"/>
    </location>
</feature>
<organism evidence="2 3">
    <name type="scientific">Pseudaquabacterium terrae</name>
    <dbReference type="NCBI Taxonomy" id="2732868"/>
    <lineage>
        <taxon>Bacteria</taxon>
        <taxon>Pseudomonadati</taxon>
        <taxon>Pseudomonadota</taxon>
        <taxon>Betaproteobacteria</taxon>
        <taxon>Burkholderiales</taxon>
        <taxon>Sphaerotilaceae</taxon>
        <taxon>Pseudaquabacterium</taxon>
    </lineage>
</organism>
<name>A0ABX2ER59_9BURK</name>
<protein>
    <submittedName>
        <fullName evidence="2">Uncharacterized protein</fullName>
    </submittedName>
</protein>
<proteinExistence type="predicted"/>
<dbReference type="Proteomes" id="UP000737171">
    <property type="component" value="Unassembled WGS sequence"/>
</dbReference>
<gene>
    <name evidence="2" type="ORF">HLB44_29725</name>
</gene>
<accession>A0ABX2ER59</accession>
<dbReference type="EMBL" id="JABRWJ010000010">
    <property type="protein sequence ID" value="NRF71180.1"/>
    <property type="molecule type" value="Genomic_DNA"/>
</dbReference>
<evidence type="ECO:0000256" key="1">
    <source>
        <dbReference type="SAM" id="MobiDB-lite"/>
    </source>
</evidence>
<dbReference type="RefSeq" id="WP_173131823.1">
    <property type="nucleotide sequence ID" value="NZ_JABRWJ010000010.1"/>
</dbReference>
<evidence type="ECO:0000313" key="2">
    <source>
        <dbReference type="EMBL" id="NRF71180.1"/>
    </source>
</evidence>
<comment type="caution">
    <text evidence="2">The sequence shown here is derived from an EMBL/GenBank/DDBJ whole genome shotgun (WGS) entry which is preliminary data.</text>
</comment>
<keyword evidence="3" id="KW-1185">Reference proteome</keyword>
<reference evidence="2 3" key="1">
    <citation type="submission" date="2020-05" db="EMBL/GenBank/DDBJ databases">
        <title>Aquincola sp. isolate from soil.</title>
        <authorList>
            <person name="Han J."/>
            <person name="Kim D.-U."/>
        </authorList>
    </citation>
    <scope>NUCLEOTIDE SEQUENCE [LARGE SCALE GENOMIC DNA]</scope>
    <source>
        <strain evidence="2 3">S2</strain>
    </source>
</reference>
<evidence type="ECO:0000313" key="3">
    <source>
        <dbReference type="Proteomes" id="UP000737171"/>
    </source>
</evidence>